<dbReference type="EMBL" id="AANZ01000004">
    <property type="protein sequence ID" value="EAQ81572.1"/>
    <property type="molecule type" value="Genomic_DNA"/>
</dbReference>
<evidence type="ECO:0000313" key="3">
    <source>
        <dbReference type="Proteomes" id="UP000004358"/>
    </source>
</evidence>
<dbReference type="HOGENOM" id="CLU_1841252_0_0_0"/>
<dbReference type="STRING" id="314230.DSM3645_28362"/>
<feature type="chain" id="PRO_5002664943" evidence="1">
    <location>
        <begin position="24"/>
        <end position="139"/>
    </location>
</feature>
<dbReference type="Proteomes" id="UP000004358">
    <property type="component" value="Unassembled WGS sequence"/>
</dbReference>
<feature type="signal peptide" evidence="1">
    <location>
        <begin position="1"/>
        <end position="23"/>
    </location>
</feature>
<evidence type="ECO:0000256" key="1">
    <source>
        <dbReference type="SAM" id="SignalP"/>
    </source>
</evidence>
<keyword evidence="1" id="KW-0732">Signal</keyword>
<comment type="caution">
    <text evidence="2">The sequence shown here is derived from an EMBL/GenBank/DDBJ whole genome shotgun (WGS) entry which is preliminary data.</text>
</comment>
<reference evidence="2 3" key="1">
    <citation type="submission" date="2006-02" db="EMBL/GenBank/DDBJ databases">
        <authorList>
            <person name="Amann R."/>
            <person name="Ferriera S."/>
            <person name="Johnson J."/>
            <person name="Kravitz S."/>
            <person name="Halpern A."/>
            <person name="Remington K."/>
            <person name="Beeson K."/>
            <person name="Tran B."/>
            <person name="Rogers Y.-H."/>
            <person name="Friedman R."/>
            <person name="Venter J.C."/>
        </authorList>
    </citation>
    <scope>NUCLEOTIDE SEQUENCE [LARGE SCALE GENOMIC DNA]</scope>
    <source>
        <strain evidence="2 3">DSM 3645</strain>
    </source>
</reference>
<sequence>MRNSFVATFGFALLLFTASHGKAQNTAGSGEGYRSFVSELTVAPPPLMSCDTDYIACASTENYAHHPHDTNYLLRVAKDATHFIFRWPKHCFAHPIAPPVGGNGYGYFEPQWRPFETTFAPPVPGDAVEIEIVDTPLAQ</sequence>
<proteinExistence type="predicted"/>
<accession>A3ZP94</accession>
<dbReference type="RefSeq" id="WP_002653564.1">
    <property type="nucleotide sequence ID" value="NZ_CH672376.1"/>
</dbReference>
<protein>
    <submittedName>
        <fullName evidence="2">Uncharacterized protein</fullName>
    </submittedName>
</protein>
<evidence type="ECO:0000313" key="2">
    <source>
        <dbReference type="EMBL" id="EAQ81572.1"/>
    </source>
</evidence>
<dbReference type="AlphaFoldDB" id="A3ZP94"/>
<name>A3ZP94_9BACT</name>
<dbReference type="OrthoDB" id="9860137at2"/>
<organism evidence="2 3">
    <name type="scientific">Blastopirellula marina DSM 3645</name>
    <dbReference type="NCBI Taxonomy" id="314230"/>
    <lineage>
        <taxon>Bacteria</taxon>
        <taxon>Pseudomonadati</taxon>
        <taxon>Planctomycetota</taxon>
        <taxon>Planctomycetia</taxon>
        <taxon>Pirellulales</taxon>
        <taxon>Pirellulaceae</taxon>
        <taxon>Blastopirellula</taxon>
    </lineage>
</organism>
<gene>
    <name evidence="2" type="ORF">DSM3645_28362</name>
</gene>